<organism evidence="1 2">
    <name type="scientific">Candidatus Roizmanbacteria bacterium CG10_big_fil_rev_8_21_14_0_10_45_7</name>
    <dbReference type="NCBI Taxonomy" id="1974854"/>
    <lineage>
        <taxon>Bacteria</taxon>
        <taxon>Candidatus Roizmaniibacteriota</taxon>
    </lineage>
</organism>
<comment type="caution">
    <text evidence="1">The sequence shown here is derived from an EMBL/GenBank/DDBJ whole genome shotgun (WGS) entry which is preliminary data.</text>
</comment>
<dbReference type="EMBL" id="PFEE01000029">
    <property type="protein sequence ID" value="PJE63801.1"/>
    <property type="molecule type" value="Genomic_DNA"/>
</dbReference>
<name>A0A2M8KV64_9BACT</name>
<reference evidence="2" key="1">
    <citation type="submission" date="2017-09" db="EMBL/GenBank/DDBJ databases">
        <title>Depth-based differentiation of microbial function through sediment-hosted aquifers and enrichment of novel symbionts in the deep terrestrial subsurface.</title>
        <authorList>
            <person name="Probst A.J."/>
            <person name="Ladd B."/>
            <person name="Jarett J.K."/>
            <person name="Geller-Mcgrath D.E."/>
            <person name="Sieber C.M.K."/>
            <person name="Emerson J.B."/>
            <person name="Anantharaman K."/>
            <person name="Thomas B.C."/>
            <person name="Malmstrom R."/>
            <person name="Stieglmeier M."/>
            <person name="Klingl A."/>
            <person name="Woyke T."/>
            <person name="Ryan C.M."/>
            <person name="Banfield J.F."/>
        </authorList>
    </citation>
    <scope>NUCLEOTIDE SEQUENCE [LARGE SCALE GENOMIC DNA]</scope>
</reference>
<accession>A0A2M8KV64</accession>
<dbReference type="Proteomes" id="UP000231569">
    <property type="component" value="Unassembled WGS sequence"/>
</dbReference>
<evidence type="ECO:0000313" key="2">
    <source>
        <dbReference type="Proteomes" id="UP000231569"/>
    </source>
</evidence>
<evidence type="ECO:0000313" key="1">
    <source>
        <dbReference type="EMBL" id="PJE63801.1"/>
    </source>
</evidence>
<gene>
    <name evidence="1" type="ORF">COU89_01345</name>
</gene>
<dbReference type="AlphaFoldDB" id="A0A2M8KV64"/>
<proteinExistence type="predicted"/>
<sequence>MRDKAFYIQSIKMDLYRIITATGDIQKEVALESVQEFFHHALNDFNKIELSDNERVLRDSVNHLMHAIKQNIQDPYKRLRWVEEVMTVRCRL</sequence>
<protein>
    <submittedName>
        <fullName evidence="1">Uncharacterized protein</fullName>
    </submittedName>
</protein>